<evidence type="ECO:0000256" key="2">
    <source>
        <dbReference type="ARBA" id="ARBA00023002"/>
    </source>
</evidence>
<dbReference type="AlphaFoldDB" id="A0A8S3PMW0"/>
<dbReference type="InterPro" id="IPR011032">
    <property type="entry name" value="GroES-like_sf"/>
</dbReference>
<gene>
    <name evidence="5" type="ORF">MEDL_109</name>
</gene>
<evidence type="ECO:0000259" key="4">
    <source>
        <dbReference type="SMART" id="SM00829"/>
    </source>
</evidence>
<dbReference type="FunFam" id="3.40.50.720:FF:000121">
    <property type="entry name" value="Prostaglandin reductase 2"/>
    <property type="match status" value="1"/>
</dbReference>
<dbReference type="PANTHER" id="PTHR43677">
    <property type="entry name" value="SHORT-CHAIN DEHYDROGENASE/REDUCTASE"/>
    <property type="match status" value="1"/>
</dbReference>
<dbReference type="GO" id="GO:0047522">
    <property type="term" value="F:15-oxoprostaglandin 13-reductase [NAD(P)+] activity"/>
    <property type="evidence" value="ECO:0007669"/>
    <property type="project" value="UniProtKB-EC"/>
</dbReference>
<accession>A0A8S3PMW0</accession>
<dbReference type="InterPro" id="IPR051397">
    <property type="entry name" value="Zn-ADH-like_protein"/>
</dbReference>
<dbReference type="SUPFAM" id="SSF51735">
    <property type="entry name" value="NAD(P)-binding Rossmann-fold domains"/>
    <property type="match status" value="1"/>
</dbReference>
<feature type="compositionally biased region" description="Basic and acidic residues" evidence="3">
    <location>
        <begin position="309"/>
        <end position="324"/>
    </location>
</feature>
<keyword evidence="6" id="KW-1185">Reference proteome</keyword>
<dbReference type="EC" id="1.3.1.48" evidence="1"/>
<name>A0A8S3PMW0_MYTED</name>
<dbReference type="OrthoDB" id="9992527at2759"/>
<sequence>MTQCQIDMVTEATKYDYEQLDTNLLKREAVFTIDDGTKVIINKTGRRLQQKTFIHIVVNELFASIEKEINNITFHEGLPSSDQVDAWSEKREHMLLVLDDLLAAVNDVEVLNLFTVKSHHQNISLLMLTQNLYHSPVAFKSHSYSSKDCDCSLKMTKEMILIPKHKFEAVLQKQNENQPKAEVVLNDIPSRDDHQHNLSYNQKSLHDDLQSLINITIPSRYKDKALRLLLYLQKQPSIKWDEQGEVCIDGKVISNTHIVDLIRDSTVPIGRRKLTAGIHQFFQFLKSTNIPNCLFRNVEKTNKVRFESTSYKEKKTEEENKEKEETDEYSEDSDNEYIQRNKKTKKTETNLETQKKMYGLGEVVAVGPGTSIAVGTPVMYMVYGAFSEYKVVPTNRLTKVKKIAPEYLPCQVSAGTAAISLDKLADLKSGETVFVSAAAGGTGQFAVQWAKKAGCHVIGTCSSPEKANFLKTLGCDRTINYKTENINEVLKAEYPNGLDVVYESVGGEMFETCFNNLKVRGRLVIIGYISKYGTDTSSQVMPFLASLPQKVLTKSLSILGFFLPHYPVEMFTFPGKIAEMYNNGQIKSLVDTGKKLPNGPFVGIDKVADAVEYLYTGKSLGKIVVEIK</sequence>
<dbReference type="EMBL" id="CAJPWZ010000005">
    <property type="protein sequence ID" value="CAG2184464.1"/>
    <property type="molecule type" value="Genomic_DNA"/>
</dbReference>
<comment type="caution">
    <text evidence="5">The sequence shown here is derived from an EMBL/GenBank/DDBJ whole genome shotgun (WGS) entry which is preliminary data.</text>
</comment>
<dbReference type="Pfam" id="PF00107">
    <property type="entry name" value="ADH_zinc_N"/>
    <property type="match status" value="1"/>
</dbReference>
<keyword evidence="2 5" id="KW-0560">Oxidoreductase</keyword>
<feature type="domain" description="Enoyl reductase (ER)" evidence="4">
    <location>
        <begin position="331"/>
        <end position="625"/>
    </location>
</feature>
<evidence type="ECO:0000313" key="6">
    <source>
        <dbReference type="Proteomes" id="UP000683360"/>
    </source>
</evidence>
<evidence type="ECO:0000313" key="5">
    <source>
        <dbReference type="EMBL" id="CAG2184464.1"/>
    </source>
</evidence>
<dbReference type="Gene3D" id="3.40.50.720">
    <property type="entry name" value="NAD(P)-binding Rossmann-like Domain"/>
    <property type="match status" value="1"/>
</dbReference>
<dbReference type="GO" id="GO:0005739">
    <property type="term" value="C:mitochondrion"/>
    <property type="evidence" value="ECO:0007669"/>
    <property type="project" value="TreeGrafter"/>
</dbReference>
<protein>
    <recommendedName>
        <fullName evidence="1">15-oxoprostaglandin 13-reductase</fullName>
        <ecNumber evidence="1">1.3.1.48</ecNumber>
    </recommendedName>
</protein>
<feature type="compositionally biased region" description="Acidic residues" evidence="3">
    <location>
        <begin position="325"/>
        <end position="335"/>
    </location>
</feature>
<reference evidence="5" key="1">
    <citation type="submission" date="2021-03" db="EMBL/GenBank/DDBJ databases">
        <authorList>
            <person name="Bekaert M."/>
        </authorList>
    </citation>
    <scope>NUCLEOTIDE SEQUENCE</scope>
</reference>
<dbReference type="InterPro" id="IPR020843">
    <property type="entry name" value="ER"/>
</dbReference>
<organism evidence="5 6">
    <name type="scientific">Mytilus edulis</name>
    <name type="common">Blue mussel</name>
    <dbReference type="NCBI Taxonomy" id="6550"/>
    <lineage>
        <taxon>Eukaryota</taxon>
        <taxon>Metazoa</taxon>
        <taxon>Spiralia</taxon>
        <taxon>Lophotrochozoa</taxon>
        <taxon>Mollusca</taxon>
        <taxon>Bivalvia</taxon>
        <taxon>Autobranchia</taxon>
        <taxon>Pteriomorphia</taxon>
        <taxon>Mytilida</taxon>
        <taxon>Mytiloidea</taxon>
        <taxon>Mytilidae</taxon>
        <taxon>Mytilinae</taxon>
        <taxon>Mytilus</taxon>
    </lineage>
</organism>
<dbReference type="SMART" id="SM00829">
    <property type="entry name" value="PKS_ER"/>
    <property type="match status" value="1"/>
</dbReference>
<dbReference type="SUPFAM" id="SSF50129">
    <property type="entry name" value="GroES-like"/>
    <property type="match status" value="1"/>
</dbReference>
<feature type="region of interest" description="Disordered" evidence="3">
    <location>
        <begin position="309"/>
        <end position="346"/>
    </location>
</feature>
<evidence type="ECO:0000256" key="3">
    <source>
        <dbReference type="SAM" id="MobiDB-lite"/>
    </source>
</evidence>
<dbReference type="InterPro" id="IPR036291">
    <property type="entry name" value="NAD(P)-bd_dom_sf"/>
</dbReference>
<dbReference type="Proteomes" id="UP000683360">
    <property type="component" value="Unassembled WGS sequence"/>
</dbReference>
<evidence type="ECO:0000256" key="1">
    <source>
        <dbReference type="ARBA" id="ARBA00011981"/>
    </source>
</evidence>
<dbReference type="PANTHER" id="PTHR43677:SF3">
    <property type="entry name" value="PROSTAGLANDIN REDUCTASE 3"/>
    <property type="match status" value="1"/>
</dbReference>
<proteinExistence type="predicted"/>
<dbReference type="Gene3D" id="3.90.180.10">
    <property type="entry name" value="Medium-chain alcohol dehydrogenases, catalytic domain"/>
    <property type="match status" value="1"/>
</dbReference>
<dbReference type="InterPro" id="IPR013149">
    <property type="entry name" value="ADH-like_C"/>
</dbReference>